<dbReference type="Gene3D" id="1.10.1200.10">
    <property type="entry name" value="ACP-like"/>
    <property type="match status" value="1"/>
</dbReference>
<evidence type="ECO:0000313" key="6">
    <source>
        <dbReference type="EMBL" id="MDU9002191.1"/>
    </source>
</evidence>
<evidence type="ECO:0000313" key="8">
    <source>
        <dbReference type="Proteomes" id="UP000181942"/>
    </source>
</evidence>
<protein>
    <submittedName>
        <fullName evidence="7">Acyl carrier protein</fullName>
    </submittedName>
</protein>
<dbReference type="Pfam" id="PF00550">
    <property type="entry name" value="PP-binding"/>
    <property type="match status" value="1"/>
</dbReference>
<proteinExistence type="predicted"/>
<sequence>MSETLTPTSTDYFSAVQAAIADALGIDEAEAVPEATLLGQLGAESIDLLDILFRIERATKVKITVADIAALLQGGIPDEEFGDENEVVNDTGLTHLEKVLPQFDRSQLSEPLTAEGVLGLFTVQNLTDLLTERAAAQHAA</sequence>
<dbReference type="GeneID" id="94004335"/>
<feature type="domain" description="Carrier" evidence="3">
    <location>
        <begin position="10"/>
        <end position="92"/>
    </location>
</feature>
<dbReference type="AlphaFoldDB" id="A0A1I2T3Q2"/>
<accession>A0A1I2T3Q2</accession>
<dbReference type="EMBL" id="JARAKF010000006">
    <property type="protein sequence ID" value="MDU9002191.1"/>
    <property type="molecule type" value="Genomic_DNA"/>
</dbReference>
<reference evidence="4 9" key="2">
    <citation type="submission" date="2023-02" db="EMBL/GenBank/DDBJ databases">
        <authorList>
            <person name="Maleckis M."/>
        </authorList>
    </citation>
    <scope>NUCLEOTIDE SEQUENCE [LARGE SCALE GENOMIC DNA]</scope>
    <source>
        <strain evidence="4 9">P8-A2</strain>
    </source>
</reference>
<evidence type="ECO:0000313" key="9">
    <source>
        <dbReference type="Proteomes" id="UP001257627"/>
    </source>
</evidence>
<dbReference type="Proteomes" id="UP001257627">
    <property type="component" value="Unassembled WGS sequence"/>
</dbReference>
<dbReference type="PROSITE" id="PS50075">
    <property type="entry name" value="CARRIER"/>
    <property type="match status" value="1"/>
</dbReference>
<dbReference type="RefSeq" id="WP_225900738.1">
    <property type="nucleotide sequence ID" value="NZ_BMUQ01000028.1"/>
</dbReference>
<name>A0A1I2T3Q2_9ACTN</name>
<dbReference type="EMBL" id="FONR01000023">
    <property type="protein sequence ID" value="SFG59388.1"/>
    <property type="molecule type" value="Genomic_DNA"/>
</dbReference>
<dbReference type="InterPro" id="IPR036736">
    <property type="entry name" value="ACP-like_sf"/>
</dbReference>
<keyword evidence="1" id="KW-0596">Phosphopantetheine</keyword>
<evidence type="ECO:0000256" key="1">
    <source>
        <dbReference type="ARBA" id="ARBA00022450"/>
    </source>
</evidence>
<evidence type="ECO:0000256" key="2">
    <source>
        <dbReference type="ARBA" id="ARBA00022553"/>
    </source>
</evidence>
<organism evidence="7 8">
    <name type="scientific">Streptomyces mirabilis</name>
    <dbReference type="NCBI Taxonomy" id="68239"/>
    <lineage>
        <taxon>Bacteria</taxon>
        <taxon>Bacillati</taxon>
        <taxon>Actinomycetota</taxon>
        <taxon>Actinomycetes</taxon>
        <taxon>Kitasatosporales</taxon>
        <taxon>Streptomycetaceae</taxon>
        <taxon>Streptomyces</taxon>
    </lineage>
</organism>
<dbReference type="SUPFAM" id="SSF47336">
    <property type="entry name" value="ACP-like"/>
    <property type="match status" value="1"/>
</dbReference>
<keyword evidence="2" id="KW-0597">Phosphoprotein</keyword>
<dbReference type="Proteomes" id="UP000181942">
    <property type="component" value="Unassembled WGS sequence"/>
</dbReference>
<keyword evidence="9" id="KW-1185">Reference proteome</keyword>
<gene>
    <name evidence="4" type="ORF">PU648_00165</name>
    <name evidence="5" type="ORF">PU648_52260</name>
    <name evidence="6" type="ORF">PU648_60550</name>
    <name evidence="7" type="ORF">SAMN02787118_123100</name>
</gene>
<dbReference type="InterPro" id="IPR009081">
    <property type="entry name" value="PP-bd_ACP"/>
</dbReference>
<evidence type="ECO:0000313" key="4">
    <source>
        <dbReference type="EMBL" id="MDU8990885.1"/>
    </source>
</evidence>
<dbReference type="EMBL" id="JARAKF010000001">
    <property type="protein sequence ID" value="MDU8990885.1"/>
    <property type="molecule type" value="Genomic_DNA"/>
</dbReference>
<dbReference type="EMBL" id="JARAKF010000002">
    <property type="protein sequence ID" value="MDU9000732.1"/>
    <property type="molecule type" value="Genomic_DNA"/>
</dbReference>
<dbReference type="InterPro" id="IPR006162">
    <property type="entry name" value="Ppantetheine_attach_site"/>
</dbReference>
<evidence type="ECO:0000313" key="5">
    <source>
        <dbReference type="EMBL" id="MDU9000732.1"/>
    </source>
</evidence>
<reference evidence="7 8" key="1">
    <citation type="submission" date="2016-10" db="EMBL/GenBank/DDBJ databases">
        <authorList>
            <person name="de Groot N.N."/>
        </authorList>
    </citation>
    <scope>NUCLEOTIDE SEQUENCE [LARGE SCALE GENOMIC DNA]</scope>
    <source>
        <strain evidence="7 8">OK461</strain>
    </source>
</reference>
<dbReference type="PROSITE" id="PS00012">
    <property type="entry name" value="PHOSPHOPANTETHEINE"/>
    <property type="match status" value="1"/>
</dbReference>
<evidence type="ECO:0000259" key="3">
    <source>
        <dbReference type="PROSITE" id="PS50075"/>
    </source>
</evidence>
<evidence type="ECO:0000313" key="7">
    <source>
        <dbReference type="EMBL" id="SFG59388.1"/>
    </source>
</evidence>